<dbReference type="GO" id="GO:0046872">
    <property type="term" value="F:metal ion binding"/>
    <property type="evidence" value="ECO:0007669"/>
    <property type="project" value="UniProtKB-KW"/>
</dbReference>
<dbReference type="eggNOG" id="ENOG502SV9S">
    <property type="taxonomic scope" value="Eukaryota"/>
</dbReference>
<dbReference type="InterPro" id="IPR011057">
    <property type="entry name" value="Mss4-like_sf"/>
</dbReference>
<proteinExistence type="inferred from homology"/>
<dbReference type="InterPro" id="IPR006913">
    <property type="entry name" value="CENP-V/GFA"/>
</dbReference>
<dbReference type="VEuPathDB" id="FungiDB:MCYG_03855"/>
<sequence length="173" mass="19345">MSTQVEYPLEGGCACKAVRYQVKTAPLIVHCCHCTWCQRETGSAFVINAVIESDRCVLLEGKTETVKTPSASGRGQGIVRCSSCRVALWSHYPDTEKLTSFVRVGTLDEPNALPPNVHIFTSTKQKWVVIPADVPVLEAFYRVEETWSKESLERMEALKSAVERHEESTTERV</sequence>
<dbReference type="Proteomes" id="UP000002035">
    <property type="component" value="Unassembled WGS sequence"/>
</dbReference>
<dbReference type="OrthoDB" id="9985472at2759"/>
<dbReference type="AlphaFoldDB" id="C5FMD3"/>
<keyword evidence="2" id="KW-0479">Metal-binding</keyword>
<evidence type="ECO:0000256" key="1">
    <source>
        <dbReference type="ARBA" id="ARBA00005495"/>
    </source>
</evidence>
<evidence type="ECO:0000256" key="2">
    <source>
        <dbReference type="ARBA" id="ARBA00022723"/>
    </source>
</evidence>
<dbReference type="EMBL" id="DS995703">
    <property type="protein sequence ID" value="EEQ31036.1"/>
    <property type="molecule type" value="Genomic_DNA"/>
</dbReference>
<dbReference type="PROSITE" id="PS51891">
    <property type="entry name" value="CENP_V_GFA"/>
    <property type="match status" value="1"/>
</dbReference>
<dbReference type="PANTHER" id="PTHR33337:SF33">
    <property type="entry name" value="CENP-V_GFA DOMAIN-CONTAINING PROTEIN"/>
    <property type="match status" value="1"/>
</dbReference>
<dbReference type="OMA" id="WCQRESG"/>
<gene>
    <name evidence="6" type="ORF">MCYG_03855</name>
</gene>
<dbReference type="STRING" id="554155.C5FMD3"/>
<evidence type="ECO:0000313" key="6">
    <source>
        <dbReference type="EMBL" id="EEQ31036.1"/>
    </source>
</evidence>
<dbReference type="GeneID" id="9229673"/>
<protein>
    <submittedName>
        <fullName evidence="6">Glutathione-dependent formaldehyde-activating</fullName>
    </submittedName>
</protein>
<comment type="similarity">
    <text evidence="1">Belongs to the Gfa family.</text>
</comment>
<dbReference type="Pfam" id="PF04828">
    <property type="entry name" value="GFA"/>
    <property type="match status" value="1"/>
</dbReference>
<feature type="domain" description="CENP-V/GFA" evidence="5">
    <location>
        <begin position="9"/>
        <end position="128"/>
    </location>
</feature>
<keyword evidence="3" id="KW-0862">Zinc</keyword>
<dbReference type="RefSeq" id="XP_002848349.1">
    <property type="nucleotide sequence ID" value="XM_002848303.1"/>
</dbReference>
<evidence type="ECO:0000313" key="7">
    <source>
        <dbReference type="Proteomes" id="UP000002035"/>
    </source>
</evidence>
<organism evidence="6 7">
    <name type="scientific">Arthroderma otae (strain ATCC MYA-4605 / CBS 113480)</name>
    <name type="common">Microsporum canis</name>
    <dbReference type="NCBI Taxonomy" id="554155"/>
    <lineage>
        <taxon>Eukaryota</taxon>
        <taxon>Fungi</taxon>
        <taxon>Dikarya</taxon>
        <taxon>Ascomycota</taxon>
        <taxon>Pezizomycotina</taxon>
        <taxon>Eurotiomycetes</taxon>
        <taxon>Eurotiomycetidae</taxon>
        <taxon>Onygenales</taxon>
        <taxon>Arthrodermataceae</taxon>
        <taxon>Microsporum</taxon>
    </lineage>
</organism>
<name>C5FMD3_ARTOC</name>
<dbReference type="PANTHER" id="PTHR33337">
    <property type="entry name" value="GFA DOMAIN-CONTAINING PROTEIN"/>
    <property type="match status" value="1"/>
</dbReference>
<reference evidence="7" key="1">
    <citation type="journal article" date="2012" name="MBio">
        <title>Comparative genome analysis of Trichophyton rubrum and related dermatophytes reveals candidate genes involved in infection.</title>
        <authorList>
            <person name="Martinez D.A."/>
            <person name="Oliver B.G."/>
            <person name="Graeser Y."/>
            <person name="Goldberg J.M."/>
            <person name="Li W."/>
            <person name="Martinez-Rossi N.M."/>
            <person name="Monod M."/>
            <person name="Shelest E."/>
            <person name="Barton R.C."/>
            <person name="Birch E."/>
            <person name="Brakhage A.A."/>
            <person name="Chen Z."/>
            <person name="Gurr S.J."/>
            <person name="Heiman D."/>
            <person name="Heitman J."/>
            <person name="Kosti I."/>
            <person name="Rossi A."/>
            <person name="Saif S."/>
            <person name="Samalova M."/>
            <person name="Saunders C.W."/>
            <person name="Shea T."/>
            <person name="Summerbell R.C."/>
            <person name="Xu J."/>
            <person name="Young S."/>
            <person name="Zeng Q."/>
            <person name="Birren B.W."/>
            <person name="Cuomo C.A."/>
            <person name="White T.C."/>
        </authorList>
    </citation>
    <scope>NUCLEOTIDE SEQUENCE [LARGE SCALE GENOMIC DNA]</scope>
    <source>
        <strain evidence="7">ATCC MYA-4605 / CBS 113480</strain>
    </source>
</reference>
<keyword evidence="7" id="KW-1185">Reference proteome</keyword>
<dbReference type="SUPFAM" id="SSF51316">
    <property type="entry name" value="Mss4-like"/>
    <property type="match status" value="1"/>
</dbReference>
<dbReference type="GO" id="GO:0016846">
    <property type="term" value="F:carbon-sulfur lyase activity"/>
    <property type="evidence" value="ECO:0007669"/>
    <property type="project" value="InterPro"/>
</dbReference>
<dbReference type="HOGENOM" id="CLU_055491_6_1_1"/>
<accession>C5FMD3</accession>
<keyword evidence="4" id="KW-0456">Lyase</keyword>
<evidence type="ECO:0000259" key="5">
    <source>
        <dbReference type="PROSITE" id="PS51891"/>
    </source>
</evidence>
<evidence type="ECO:0000256" key="4">
    <source>
        <dbReference type="ARBA" id="ARBA00023239"/>
    </source>
</evidence>
<evidence type="ECO:0000256" key="3">
    <source>
        <dbReference type="ARBA" id="ARBA00022833"/>
    </source>
</evidence>
<dbReference type="Gene3D" id="3.90.1590.10">
    <property type="entry name" value="glutathione-dependent formaldehyde- activating enzyme (gfa)"/>
    <property type="match status" value="1"/>
</dbReference>